<accession>A0A1Q8RWW5</accession>
<proteinExistence type="inferred from homology"/>
<keyword evidence="3" id="KW-0645">Protease</keyword>
<dbReference type="Proteomes" id="UP000186583">
    <property type="component" value="Unassembled WGS sequence"/>
</dbReference>
<keyword evidence="11" id="KW-1185">Reference proteome</keyword>
<keyword evidence="4" id="KW-0378">Hydrolase</keyword>
<comment type="cofactor">
    <cofactor evidence="1">
        <name>Zn(2+)</name>
        <dbReference type="ChEBI" id="CHEBI:29105"/>
    </cofactor>
</comment>
<dbReference type="SMART" id="SM00631">
    <property type="entry name" value="Zn_pept"/>
    <property type="match status" value="1"/>
</dbReference>
<name>A0A1Q8RWW5_9PEZI</name>
<comment type="caution">
    <text evidence="7">Lacks conserved residue(s) required for the propagation of feature annotation.</text>
</comment>
<evidence type="ECO:0000256" key="5">
    <source>
        <dbReference type="ARBA" id="ARBA00022833"/>
    </source>
</evidence>
<dbReference type="AlphaFoldDB" id="A0A1Q8RWW5"/>
<evidence type="ECO:0000259" key="9">
    <source>
        <dbReference type="PROSITE" id="PS52035"/>
    </source>
</evidence>
<evidence type="ECO:0000256" key="7">
    <source>
        <dbReference type="PROSITE-ProRule" id="PRU01379"/>
    </source>
</evidence>
<reference evidence="10 11" key="1">
    <citation type="submission" date="2016-11" db="EMBL/GenBank/DDBJ databases">
        <title>Draft Genome Assembly of Colletotrichum chlorophyti a pathogen of herbaceous plants.</title>
        <authorList>
            <person name="Gan P."/>
            <person name="Narusaka M."/>
            <person name="Tsushima A."/>
            <person name="Narusaka Y."/>
            <person name="Takano Y."/>
            <person name="Shirasu K."/>
        </authorList>
    </citation>
    <scope>NUCLEOTIDE SEQUENCE [LARGE SCALE GENOMIC DNA]</scope>
    <source>
        <strain evidence="10 11">NTL11</strain>
    </source>
</reference>
<evidence type="ECO:0000256" key="8">
    <source>
        <dbReference type="SAM" id="MobiDB-lite"/>
    </source>
</evidence>
<evidence type="ECO:0000256" key="6">
    <source>
        <dbReference type="ARBA" id="ARBA00023049"/>
    </source>
</evidence>
<feature type="region of interest" description="Disordered" evidence="8">
    <location>
        <begin position="1"/>
        <end position="24"/>
    </location>
</feature>
<dbReference type="PANTHER" id="PTHR11705">
    <property type="entry name" value="PROTEASE FAMILY M14 CARBOXYPEPTIDASE A,B"/>
    <property type="match status" value="1"/>
</dbReference>
<comment type="caution">
    <text evidence="10">The sequence shown here is derived from an EMBL/GenBank/DDBJ whole genome shotgun (WGS) entry which is preliminary data.</text>
</comment>
<protein>
    <submittedName>
        <fullName evidence="10">Carboxypeptidase A4-like protein 2</fullName>
    </submittedName>
</protein>
<dbReference type="GO" id="GO:0006508">
    <property type="term" value="P:proteolysis"/>
    <property type="evidence" value="ECO:0007669"/>
    <property type="project" value="UniProtKB-KW"/>
</dbReference>
<feature type="domain" description="Peptidase M14" evidence="9">
    <location>
        <begin position="52"/>
        <end position="404"/>
    </location>
</feature>
<dbReference type="STRING" id="708187.A0A1Q8RWW5"/>
<evidence type="ECO:0000313" key="10">
    <source>
        <dbReference type="EMBL" id="OLN89019.1"/>
    </source>
</evidence>
<evidence type="ECO:0000256" key="3">
    <source>
        <dbReference type="ARBA" id="ARBA00022670"/>
    </source>
</evidence>
<dbReference type="PANTHER" id="PTHR11705:SF143">
    <property type="entry name" value="SLL0236 PROTEIN"/>
    <property type="match status" value="1"/>
</dbReference>
<evidence type="ECO:0000256" key="2">
    <source>
        <dbReference type="ARBA" id="ARBA00005988"/>
    </source>
</evidence>
<dbReference type="OrthoDB" id="3626597at2759"/>
<evidence type="ECO:0000256" key="4">
    <source>
        <dbReference type="ARBA" id="ARBA00022801"/>
    </source>
</evidence>
<sequence length="437" mass="50066">MFESAARFQGFDDQRLPDSAPISNVDRFENGTTFPMGWGTCQLEVPGFDFSPILNWIEIDSGLKGLEREYRTQLISAPHRSWFGLSPQVAFLPKNNTSDRQNTRDYRVFLAAGAEGRERGGPVSLLYFVSDVLWADKNNKGLEYGNFKYTLLEVRKALSLGIVVLPNTNPDGLITDQLRHNYWSKSIRPQMMSNNLFPSLRGFGVNIDRNYNFAWDYRRFFSENSGDVASDVPAHELYHGPNPFSESEPKNVAWVFDTHPKISWFLDIHAKGRNILHPWTHVASSQDSDLSQNFRNPEFDGKRGDPAVRYEEYCRHEDLRELIQVARDVASKMANVTGDKFHDPESLRRKDVQLLGVSSGSAVDWAYSRHIVDESLSKVRSFKFNLGATEEEAEEVGLKGGCPHYPTRQQYNDRLRESAVGYMTFLLRVFEKERERS</sequence>
<dbReference type="GO" id="GO:0004181">
    <property type="term" value="F:metallocarboxypeptidase activity"/>
    <property type="evidence" value="ECO:0007669"/>
    <property type="project" value="InterPro"/>
</dbReference>
<keyword evidence="10" id="KW-0121">Carboxypeptidase</keyword>
<dbReference type="Gene3D" id="3.40.630.10">
    <property type="entry name" value="Zn peptidases"/>
    <property type="match status" value="1"/>
</dbReference>
<keyword evidence="5" id="KW-0862">Zinc</keyword>
<evidence type="ECO:0000256" key="1">
    <source>
        <dbReference type="ARBA" id="ARBA00001947"/>
    </source>
</evidence>
<dbReference type="PROSITE" id="PS52035">
    <property type="entry name" value="PEPTIDASE_M14"/>
    <property type="match status" value="1"/>
</dbReference>
<dbReference type="SUPFAM" id="SSF53187">
    <property type="entry name" value="Zn-dependent exopeptidases"/>
    <property type="match status" value="1"/>
</dbReference>
<gene>
    <name evidence="10" type="ORF">CCHL11_06074</name>
</gene>
<comment type="similarity">
    <text evidence="2 7">Belongs to the peptidase M14 family.</text>
</comment>
<dbReference type="GO" id="GO:0008270">
    <property type="term" value="F:zinc ion binding"/>
    <property type="evidence" value="ECO:0007669"/>
    <property type="project" value="InterPro"/>
</dbReference>
<evidence type="ECO:0000313" key="11">
    <source>
        <dbReference type="Proteomes" id="UP000186583"/>
    </source>
</evidence>
<dbReference type="InterPro" id="IPR000834">
    <property type="entry name" value="Peptidase_M14"/>
</dbReference>
<organism evidence="10 11">
    <name type="scientific">Colletotrichum chlorophyti</name>
    <dbReference type="NCBI Taxonomy" id="708187"/>
    <lineage>
        <taxon>Eukaryota</taxon>
        <taxon>Fungi</taxon>
        <taxon>Dikarya</taxon>
        <taxon>Ascomycota</taxon>
        <taxon>Pezizomycotina</taxon>
        <taxon>Sordariomycetes</taxon>
        <taxon>Hypocreomycetidae</taxon>
        <taxon>Glomerellales</taxon>
        <taxon>Glomerellaceae</taxon>
        <taxon>Colletotrichum</taxon>
    </lineage>
</organism>
<dbReference type="Pfam" id="PF00246">
    <property type="entry name" value="Peptidase_M14"/>
    <property type="match status" value="1"/>
</dbReference>
<dbReference type="EMBL" id="MPGH01000084">
    <property type="protein sequence ID" value="OLN89019.1"/>
    <property type="molecule type" value="Genomic_DNA"/>
</dbReference>
<keyword evidence="6" id="KW-0482">Metalloprotease</keyword>